<dbReference type="PANTHER" id="PTHR24221:SF646">
    <property type="entry name" value="HAEMOLYSIN SECRETION ATP-BINDING PROTEIN"/>
    <property type="match status" value="1"/>
</dbReference>
<dbReference type="SMART" id="SM00382">
    <property type="entry name" value="AAA"/>
    <property type="match status" value="1"/>
</dbReference>
<dbReference type="InterPro" id="IPR036640">
    <property type="entry name" value="ABC1_TM_sf"/>
</dbReference>
<protein>
    <submittedName>
        <fullName evidence="10">ABC transporter ATP-binding protein</fullName>
    </submittedName>
</protein>
<feature type="domain" description="ABC transmembrane type-1" evidence="9">
    <location>
        <begin position="67"/>
        <end position="354"/>
    </location>
</feature>
<dbReference type="Pfam" id="PF00005">
    <property type="entry name" value="ABC_tran"/>
    <property type="match status" value="1"/>
</dbReference>
<dbReference type="Proteomes" id="UP001500503">
    <property type="component" value="Unassembled WGS sequence"/>
</dbReference>
<evidence type="ECO:0000256" key="3">
    <source>
        <dbReference type="ARBA" id="ARBA00022741"/>
    </source>
</evidence>
<keyword evidence="3" id="KW-0547">Nucleotide-binding</keyword>
<feature type="transmembrane region" description="Helical" evidence="7">
    <location>
        <begin position="60"/>
        <end position="84"/>
    </location>
</feature>
<keyword evidence="11" id="KW-1185">Reference proteome</keyword>
<gene>
    <name evidence="10" type="ORF">GCM10023191_019200</name>
</gene>
<dbReference type="PROSITE" id="PS00211">
    <property type="entry name" value="ABC_TRANSPORTER_1"/>
    <property type="match status" value="1"/>
</dbReference>
<accession>A0ABP8PNP1</accession>
<evidence type="ECO:0000256" key="2">
    <source>
        <dbReference type="ARBA" id="ARBA00022692"/>
    </source>
</evidence>
<dbReference type="GO" id="GO:0005524">
    <property type="term" value="F:ATP binding"/>
    <property type="evidence" value="ECO:0007669"/>
    <property type="project" value="UniProtKB-KW"/>
</dbReference>
<reference evidence="11" key="1">
    <citation type="journal article" date="2019" name="Int. J. Syst. Evol. Microbiol.">
        <title>The Global Catalogue of Microorganisms (GCM) 10K type strain sequencing project: providing services to taxonomists for standard genome sequencing and annotation.</title>
        <authorList>
            <consortium name="The Broad Institute Genomics Platform"/>
            <consortium name="The Broad Institute Genome Sequencing Center for Infectious Disease"/>
            <person name="Wu L."/>
            <person name="Ma J."/>
        </authorList>
    </citation>
    <scope>NUCLEOTIDE SEQUENCE [LARGE SCALE GENOMIC DNA]</scope>
    <source>
        <strain evidence="11">JCM 17933</strain>
    </source>
</reference>
<comment type="caution">
    <text evidence="10">The sequence shown here is derived from an EMBL/GenBank/DDBJ whole genome shotgun (WGS) entry which is preliminary data.</text>
</comment>
<dbReference type="SUPFAM" id="SSF52540">
    <property type="entry name" value="P-loop containing nucleoside triphosphate hydrolases"/>
    <property type="match status" value="1"/>
</dbReference>
<evidence type="ECO:0000256" key="5">
    <source>
        <dbReference type="ARBA" id="ARBA00022989"/>
    </source>
</evidence>
<dbReference type="Gene3D" id="1.20.1560.10">
    <property type="entry name" value="ABC transporter type 1, transmembrane domain"/>
    <property type="match status" value="1"/>
</dbReference>
<comment type="subcellular location">
    <subcellularLocation>
        <location evidence="1">Cell membrane</location>
        <topology evidence="1">Multi-pass membrane protein</topology>
    </subcellularLocation>
</comment>
<dbReference type="EMBL" id="BAABHF010000015">
    <property type="protein sequence ID" value="GAA4489037.1"/>
    <property type="molecule type" value="Genomic_DNA"/>
</dbReference>
<dbReference type="InterPro" id="IPR003593">
    <property type="entry name" value="AAA+_ATPase"/>
</dbReference>
<dbReference type="InterPro" id="IPR003439">
    <property type="entry name" value="ABC_transporter-like_ATP-bd"/>
</dbReference>
<feature type="transmembrane region" description="Helical" evidence="7">
    <location>
        <begin position="181"/>
        <end position="205"/>
    </location>
</feature>
<keyword evidence="4 10" id="KW-0067">ATP-binding</keyword>
<feature type="transmembrane region" description="Helical" evidence="7">
    <location>
        <begin position="311"/>
        <end position="335"/>
    </location>
</feature>
<dbReference type="SUPFAM" id="SSF90123">
    <property type="entry name" value="ABC transporter transmembrane region"/>
    <property type="match status" value="1"/>
</dbReference>
<keyword evidence="5 7" id="KW-1133">Transmembrane helix</keyword>
<sequence length="652" mass="69317">MGRHRAGAAAEAARDELFGSGIRLSLGQLRHEGAGSRVGFFTMARELPRLMAVTVRLGRAAAPGALAAIVIAELIGGVATVVTLMSTYRVLVPLMAGGPSRDRLLAAGPALAAIALAAGTASVMRAASKAAASRLGPRAERLAYTRLLERAAKVELAALEDAGFHNLLGAARQGTRATRVVITNAVALLTGLTNLVASAGVLTVLHPLLLPLLLATIAPKGWSAVRAARARFASAKRYMDLTRQLEVLGDLLSSPNTGPEIRAHGAAPYLLAHYDRLSSVAEEEQERLGRAEARGVLAGDALSGLASVATYAALGALLLVGTVPLAVAGAAVMAIRTGRTSLIGLIMSTNQIYEQGLFVLEWERACAEAEQRALHTGDLALPPHPVEIRTRDLRFTYPHKTRPALDGVDVVIRPGEIVALVGENGSGKSTLAKLLCGLYLPGGGQVTWGGVPIELLDRRGVFERVALAAQDFPRWPFTARVNLAIGRTDHAGDRERLWWAGLASGADTVAASLPDGWDTLLAREFMGGTELSGGQWQRIGLGRAWFRDAPVLVFDEPTSALDPRAETEIFDKVGTLAADGRTVILITHRLASVRRVDRIYVLRRGKVIEHGTHEGLMAADGAYAEMYRLQAEQYVDSPVPTADDKNKKEFSQ</sequence>
<dbReference type="RefSeq" id="WP_345460303.1">
    <property type="nucleotide sequence ID" value="NZ_BAABHF010000015.1"/>
</dbReference>
<evidence type="ECO:0000256" key="7">
    <source>
        <dbReference type="SAM" id="Phobius"/>
    </source>
</evidence>
<evidence type="ECO:0000256" key="6">
    <source>
        <dbReference type="ARBA" id="ARBA00023136"/>
    </source>
</evidence>
<proteinExistence type="predicted"/>
<dbReference type="Gene3D" id="3.40.50.300">
    <property type="entry name" value="P-loop containing nucleotide triphosphate hydrolases"/>
    <property type="match status" value="1"/>
</dbReference>
<dbReference type="InterPro" id="IPR017871">
    <property type="entry name" value="ABC_transporter-like_CS"/>
</dbReference>
<dbReference type="InterPro" id="IPR011527">
    <property type="entry name" value="ABC1_TM_dom"/>
</dbReference>
<feature type="domain" description="ABC transporter" evidence="8">
    <location>
        <begin position="388"/>
        <end position="629"/>
    </location>
</feature>
<organism evidence="10 11">
    <name type="scientific">Actinoallomurus oryzae</name>
    <dbReference type="NCBI Taxonomy" id="502180"/>
    <lineage>
        <taxon>Bacteria</taxon>
        <taxon>Bacillati</taxon>
        <taxon>Actinomycetota</taxon>
        <taxon>Actinomycetes</taxon>
        <taxon>Streptosporangiales</taxon>
        <taxon>Thermomonosporaceae</taxon>
        <taxon>Actinoallomurus</taxon>
    </lineage>
</organism>
<evidence type="ECO:0000313" key="10">
    <source>
        <dbReference type="EMBL" id="GAA4489037.1"/>
    </source>
</evidence>
<evidence type="ECO:0000256" key="4">
    <source>
        <dbReference type="ARBA" id="ARBA00022840"/>
    </source>
</evidence>
<name>A0ABP8PNP1_9ACTN</name>
<keyword evidence="2 7" id="KW-0812">Transmembrane</keyword>
<dbReference type="InterPro" id="IPR027417">
    <property type="entry name" value="P-loop_NTPase"/>
</dbReference>
<dbReference type="PANTHER" id="PTHR24221">
    <property type="entry name" value="ATP-BINDING CASSETTE SUB-FAMILY B"/>
    <property type="match status" value="1"/>
</dbReference>
<evidence type="ECO:0000259" key="9">
    <source>
        <dbReference type="PROSITE" id="PS50929"/>
    </source>
</evidence>
<keyword evidence="6 7" id="KW-0472">Membrane</keyword>
<evidence type="ECO:0000313" key="11">
    <source>
        <dbReference type="Proteomes" id="UP001500503"/>
    </source>
</evidence>
<dbReference type="PROSITE" id="PS50929">
    <property type="entry name" value="ABC_TM1F"/>
    <property type="match status" value="1"/>
</dbReference>
<evidence type="ECO:0000256" key="1">
    <source>
        <dbReference type="ARBA" id="ARBA00004651"/>
    </source>
</evidence>
<dbReference type="InterPro" id="IPR039421">
    <property type="entry name" value="Type_1_exporter"/>
</dbReference>
<dbReference type="PROSITE" id="PS50893">
    <property type="entry name" value="ABC_TRANSPORTER_2"/>
    <property type="match status" value="1"/>
</dbReference>
<evidence type="ECO:0000259" key="8">
    <source>
        <dbReference type="PROSITE" id="PS50893"/>
    </source>
</evidence>
<feature type="transmembrane region" description="Helical" evidence="7">
    <location>
        <begin position="104"/>
        <end position="124"/>
    </location>
</feature>